<dbReference type="EMBL" id="LN899820">
    <property type="protein sequence ID" value="CUV53943.1"/>
    <property type="molecule type" value="Genomic_DNA"/>
</dbReference>
<organism evidence="1">
    <name type="scientific">Ralstonia solanacearum</name>
    <name type="common">Pseudomonas solanacearum</name>
    <dbReference type="NCBI Taxonomy" id="305"/>
    <lineage>
        <taxon>Bacteria</taxon>
        <taxon>Pseudomonadati</taxon>
        <taxon>Pseudomonadota</taxon>
        <taxon>Betaproteobacteria</taxon>
        <taxon>Burkholderiales</taxon>
        <taxon>Burkholderiaceae</taxon>
        <taxon>Ralstonia</taxon>
        <taxon>Ralstonia solanacearum species complex</taxon>
    </lineage>
</organism>
<gene>
    <name evidence="1" type="ORF">RUN215_v1_190062</name>
</gene>
<sequence length="26" mass="3114">MLGRARRRQLLTMAHSVRRDDVNTFL</sequence>
<protein>
    <submittedName>
        <fullName evidence="1">Uncharacterized protein</fullName>
    </submittedName>
</protein>
<accession>A0A0S4WR59</accession>
<evidence type="ECO:0000313" key="1">
    <source>
        <dbReference type="EMBL" id="CUV53943.1"/>
    </source>
</evidence>
<dbReference type="AlphaFoldDB" id="A0A0S4WR59"/>
<name>A0A0S4WR59_RALSL</name>
<reference evidence="1" key="1">
    <citation type="submission" date="2015-10" db="EMBL/GenBank/DDBJ databases">
        <authorList>
            <person name="Gilbert D.G."/>
        </authorList>
    </citation>
    <scope>NUCLEOTIDE SEQUENCE</scope>
    <source>
        <strain evidence="1">Phyl III-seqv23</strain>
    </source>
</reference>
<proteinExistence type="predicted"/>